<dbReference type="InterPro" id="IPR053135">
    <property type="entry name" value="AKR2_Oxidoreductase"/>
</dbReference>
<reference evidence="5" key="1">
    <citation type="submission" date="2020-12" db="EMBL/GenBank/DDBJ databases">
        <title>Clostridium thailandense sp. nov., a novel acetogenic bacterium isolated from peat land soil in Thailand.</title>
        <authorList>
            <person name="Chaikitkaew S."/>
            <person name="Birkeland N.K."/>
        </authorList>
    </citation>
    <scope>NUCLEOTIDE SEQUENCE</scope>
    <source>
        <strain evidence="5">PL3</strain>
    </source>
</reference>
<evidence type="ECO:0000313" key="6">
    <source>
        <dbReference type="Proteomes" id="UP000694308"/>
    </source>
</evidence>
<dbReference type="CDD" id="cd19096">
    <property type="entry name" value="AKR_Fe-S_oxidoreductase"/>
    <property type="match status" value="1"/>
</dbReference>
<dbReference type="Proteomes" id="UP000694308">
    <property type="component" value="Unassembled WGS sequence"/>
</dbReference>
<comment type="caution">
    <text evidence="5">The sequence shown here is derived from an EMBL/GenBank/DDBJ whole genome shotgun (WGS) entry which is preliminary data.</text>
</comment>
<dbReference type="InterPro" id="IPR017896">
    <property type="entry name" value="4Fe4S_Fe-S-bd"/>
</dbReference>
<dbReference type="InterPro" id="IPR023210">
    <property type="entry name" value="NADP_OxRdtase_dom"/>
</dbReference>
<evidence type="ECO:0000259" key="4">
    <source>
        <dbReference type="PROSITE" id="PS51379"/>
    </source>
</evidence>
<dbReference type="RefSeq" id="WP_218318462.1">
    <property type="nucleotide sequence ID" value="NZ_JAEEGC010000004.1"/>
</dbReference>
<evidence type="ECO:0000256" key="1">
    <source>
        <dbReference type="ARBA" id="ARBA00022723"/>
    </source>
</evidence>
<keyword evidence="1" id="KW-0479">Metal-binding</keyword>
<dbReference type="Pfam" id="PF00248">
    <property type="entry name" value="Aldo_ket_red"/>
    <property type="match status" value="1"/>
</dbReference>
<dbReference type="PANTHER" id="PTHR43312:SF2">
    <property type="entry name" value="OXIDOREDUCTASE"/>
    <property type="match status" value="1"/>
</dbReference>
<keyword evidence="6" id="KW-1185">Reference proteome</keyword>
<feature type="domain" description="4Fe-4S ferredoxin-type" evidence="4">
    <location>
        <begin position="334"/>
        <end position="362"/>
    </location>
</feature>
<gene>
    <name evidence="5" type="ORF">I6U48_00620</name>
</gene>
<dbReference type="GO" id="GO:0051536">
    <property type="term" value="F:iron-sulfur cluster binding"/>
    <property type="evidence" value="ECO:0007669"/>
    <property type="project" value="UniProtKB-KW"/>
</dbReference>
<dbReference type="GO" id="GO:0046872">
    <property type="term" value="F:metal ion binding"/>
    <property type="evidence" value="ECO:0007669"/>
    <property type="project" value="UniProtKB-KW"/>
</dbReference>
<dbReference type="PANTHER" id="PTHR43312">
    <property type="entry name" value="D-THREO-ALDOSE 1-DEHYDROGENASE"/>
    <property type="match status" value="1"/>
</dbReference>
<dbReference type="PROSITE" id="PS00198">
    <property type="entry name" value="4FE4S_FER_1"/>
    <property type="match status" value="1"/>
</dbReference>
<proteinExistence type="predicted"/>
<dbReference type="PROSITE" id="PS51379">
    <property type="entry name" value="4FE4S_FER_2"/>
    <property type="match status" value="1"/>
</dbReference>
<dbReference type="Pfam" id="PF13534">
    <property type="entry name" value="Fer4_17"/>
    <property type="match status" value="1"/>
</dbReference>
<evidence type="ECO:0000313" key="5">
    <source>
        <dbReference type="EMBL" id="MBV7271423.1"/>
    </source>
</evidence>
<accession>A0A949TUU7</accession>
<dbReference type="EMBL" id="JAEEGC010000004">
    <property type="protein sequence ID" value="MBV7271423.1"/>
    <property type="molecule type" value="Genomic_DNA"/>
</dbReference>
<keyword evidence="3" id="KW-0411">Iron-sulfur</keyword>
<sequence length="372" mass="42147">MVYLGENIPKLGFGFMRLPMIGEEIDIEQTKEMVDLFISKGFSYFDSSWGYNGGKSEEAMKAAIVDRYPRESFQIATKCPAWIVKTAEEAKNMIWTSLKRTGLEYIDFYLLHNLGGSRTKVFDDFGMWDYLKELKEKGIVRHIGFSIHDNAEALDKVLTEHPETEFVQFQLNYDDWESPTIQARKCYEVALKHHKPIVVMEPVKGGLLANPVSGVRKIFEDANTDVSLASWAIRYAASLDNIITVLSGMSTLDQVSDNVSYMDNFKPLSQEERAVIEKARKVLGEIPNIPCTACEYCIKGCPQNIRIPHIFAAYNRKMTYNDVKGAKLNYSLETMTSGKASDCIACGNCERVCPQHINIIENLKTIAEELEK</sequence>
<organism evidence="5 6">
    <name type="scientific">Clostridium thailandense</name>
    <dbReference type="NCBI Taxonomy" id="2794346"/>
    <lineage>
        <taxon>Bacteria</taxon>
        <taxon>Bacillati</taxon>
        <taxon>Bacillota</taxon>
        <taxon>Clostridia</taxon>
        <taxon>Eubacteriales</taxon>
        <taxon>Clostridiaceae</taxon>
        <taxon>Clostridium</taxon>
    </lineage>
</organism>
<dbReference type="AlphaFoldDB" id="A0A949TUU7"/>
<keyword evidence="2" id="KW-0408">Iron</keyword>
<protein>
    <submittedName>
        <fullName evidence="5">Aldo/keto reductase</fullName>
    </submittedName>
</protein>
<dbReference type="InterPro" id="IPR017900">
    <property type="entry name" value="4Fe4S_Fe_S_CS"/>
</dbReference>
<evidence type="ECO:0000256" key="2">
    <source>
        <dbReference type="ARBA" id="ARBA00023004"/>
    </source>
</evidence>
<evidence type="ECO:0000256" key="3">
    <source>
        <dbReference type="ARBA" id="ARBA00023014"/>
    </source>
</evidence>
<name>A0A949TUU7_9CLOT</name>